<dbReference type="Proteomes" id="UP001278500">
    <property type="component" value="Unassembled WGS sequence"/>
</dbReference>
<keyword evidence="6" id="KW-0735">Signal-anchor</keyword>
<evidence type="ECO:0000256" key="8">
    <source>
        <dbReference type="ARBA" id="ARBA00023136"/>
    </source>
</evidence>
<dbReference type="InterPro" id="IPR036330">
    <property type="entry name" value="Ost4p_sf"/>
</dbReference>
<keyword evidence="10" id="KW-1185">Reference proteome</keyword>
<name>A0AAE0MRM9_9PEZI</name>
<keyword evidence="8" id="KW-0472">Membrane</keyword>
<dbReference type="PANTHER" id="PTHR48164">
    <property type="entry name" value="DOLICHYL-DIPHOSPHOOLIGOSACCHARIDE--PROTEIN GLYCOSYLTRANSFERASE SUBUNIT 4"/>
    <property type="match status" value="1"/>
</dbReference>
<dbReference type="GO" id="GO:0018279">
    <property type="term" value="P:protein N-linked glycosylation via asparagine"/>
    <property type="evidence" value="ECO:0007669"/>
    <property type="project" value="TreeGrafter"/>
</dbReference>
<dbReference type="SUPFAM" id="SSF103464">
    <property type="entry name" value="Oligosaccharyltransferase subunit ost4p"/>
    <property type="match status" value="1"/>
</dbReference>
<dbReference type="EMBL" id="JAUEPP010000004">
    <property type="protein sequence ID" value="KAK3345170.1"/>
    <property type="molecule type" value="Genomic_DNA"/>
</dbReference>
<evidence type="ECO:0000256" key="4">
    <source>
        <dbReference type="ARBA" id="ARBA00022692"/>
    </source>
</evidence>
<organism evidence="9 10">
    <name type="scientific">Neurospora tetraspora</name>
    <dbReference type="NCBI Taxonomy" id="94610"/>
    <lineage>
        <taxon>Eukaryota</taxon>
        <taxon>Fungi</taxon>
        <taxon>Dikarya</taxon>
        <taxon>Ascomycota</taxon>
        <taxon>Pezizomycotina</taxon>
        <taxon>Sordariomycetes</taxon>
        <taxon>Sordariomycetidae</taxon>
        <taxon>Sordariales</taxon>
        <taxon>Sordariaceae</taxon>
        <taxon>Neurospora</taxon>
    </lineage>
</organism>
<dbReference type="GO" id="GO:0008250">
    <property type="term" value="C:oligosaccharyltransferase complex"/>
    <property type="evidence" value="ECO:0007669"/>
    <property type="project" value="TreeGrafter"/>
</dbReference>
<keyword evidence="4" id="KW-0812">Transmembrane</keyword>
<evidence type="ECO:0000256" key="7">
    <source>
        <dbReference type="ARBA" id="ARBA00022989"/>
    </source>
</evidence>
<dbReference type="InterPro" id="IPR018943">
    <property type="entry name" value="Oligosaccaryltransferase"/>
</dbReference>
<evidence type="ECO:0000256" key="2">
    <source>
        <dbReference type="ARBA" id="ARBA00007685"/>
    </source>
</evidence>
<sequence length="120" mass="13156">MTDGDVPIHLALRRGPQGGKLSITTDIITFQVAVRPRCESQQVYSHLYSTERTPDTDFLCANDTMISDAELYRLAIVLGCSAMVLIVLHHFLETNAEDLETDVVKEKKAAKVAAAPAKAK</sequence>
<dbReference type="RefSeq" id="XP_062681783.1">
    <property type="nucleotide sequence ID" value="XM_062831013.1"/>
</dbReference>
<evidence type="ECO:0000313" key="10">
    <source>
        <dbReference type="Proteomes" id="UP001278500"/>
    </source>
</evidence>
<comment type="subcellular location">
    <subcellularLocation>
        <location evidence="1">Endoplasmic reticulum membrane</location>
        <topology evidence="1">Single-pass type III membrane protein</topology>
    </subcellularLocation>
</comment>
<gene>
    <name evidence="9" type="ORF">B0H65DRAFT_588839</name>
</gene>
<dbReference type="Pfam" id="PF10215">
    <property type="entry name" value="Ost4"/>
    <property type="match status" value="1"/>
</dbReference>
<accession>A0AAE0MRM9</accession>
<evidence type="ECO:0000256" key="3">
    <source>
        <dbReference type="ARBA" id="ARBA00017662"/>
    </source>
</evidence>
<dbReference type="InterPro" id="IPR051307">
    <property type="entry name" value="OST4"/>
</dbReference>
<reference evidence="9" key="1">
    <citation type="journal article" date="2023" name="Mol. Phylogenet. Evol.">
        <title>Genome-scale phylogeny and comparative genomics of the fungal order Sordariales.</title>
        <authorList>
            <person name="Hensen N."/>
            <person name="Bonometti L."/>
            <person name="Westerberg I."/>
            <person name="Brannstrom I.O."/>
            <person name="Guillou S."/>
            <person name="Cros-Aarteil S."/>
            <person name="Calhoun S."/>
            <person name="Haridas S."/>
            <person name="Kuo A."/>
            <person name="Mondo S."/>
            <person name="Pangilinan J."/>
            <person name="Riley R."/>
            <person name="LaButti K."/>
            <person name="Andreopoulos B."/>
            <person name="Lipzen A."/>
            <person name="Chen C."/>
            <person name="Yan M."/>
            <person name="Daum C."/>
            <person name="Ng V."/>
            <person name="Clum A."/>
            <person name="Steindorff A."/>
            <person name="Ohm R.A."/>
            <person name="Martin F."/>
            <person name="Silar P."/>
            <person name="Natvig D.O."/>
            <person name="Lalanne C."/>
            <person name="Gautier V."/>
            <person name="Ament-Velasquez S.L."/>
            <person name="Kruys A."/>
            <person name="Hutchinson M.I."/>
            <person name="Powell A.J."/>
            <person name="Barry K."/>
            <person name="Miller A.N."/>
            <person name="Grigoriev I.V."/>
            <person name="Debuchy R."/>
            <person name="Gladieux P."/>
            <person name="Hiltunen Thoren M."/>
            <person name="Johannesson H."/>
        </authorList>
    </citation>
    <scope>NUCLEOTIDE SEQUENCE</scope>
    <source>
        <strain evidence="9">CBS 560.94</strain>
    </source>
</reference>
<evidence type="ECO:0000256" key="6">
    <source>
        <dbReference type="ARBA" id="ARBA00022968"/>
    </source>
</evidence>
<protein>
    <recommendedName>
        <fullName evidence="3">Dolichyl-diphosphooligosaccharide--protein glycosyltransferase subunit 4</fullName>
    </recommendedName>
</protein>
<reference evidence="9" key="2">
    <citation type="submission" date="2023-06" db="EMBL/GenBank/DDBJ databases">
        <authorList>
            <consortium name="Lawrence Berkeley National Laboratory"/>
            <person name="Haridas S."/>
            <person name="Hensen N."/>
            <person name="Bonometti L."/>
            <person name="Westerberg I."/>
            <person name="Brannstrom I.O."/>
            <person name="Guillou S."/>
            <person name="Cros-Aarteil S."/>
            <person name="Calhoun S."/>
            <person name="Kuo A."/>
            <person name="Mondo S."/>
            <person name="Pangilinan J."/>
            <person name="Riley R."/>
            <person name="Labutti K."/>
            <person name="Andreopoulos B."/>
            <person name="Lipzen A."/>
            <person name="Chen C."/>
            <person name="Yanf M."/>
            <person name="Daum C."/>
            <person name="Ng V."/>
            <person name="Clum A."/>
            <person name="Steindorff A."/>
            <person name="Ohm R."/>
            <person name="Martin F."/>
            <person name="Silar P."/>
            <person name="Natvig D."/>
            <person name="Lalanne C."/>
            <person name="Gautier V."/>
            <person name="Ament-Velasquez S.L."/>
            <person name="Kruys A."/>
            <person name="Hutchinson M.I."/>
            <person name="Powell A.J."/>
            <person name="Barry K."/>
            <person name="Miller A.N."/>
            <person name="Grigoriev I.V."/>
            <person name="Debuchy R."/>
            <person name="Gladieux P."/>
            <person name="Thoren M.H."/>
            <person name="Johannesson H."/>
        </authorList>
    </citation>
    <scope>NUCLEOTIDE SEQUENCE</scope>
    <source>
        <strain evidence="9">CBS 560.94</strain>
    </source>
</reference>
<evidence type="ECO:0000313" key="9">
    <source>
        <dbReference type="EMBL" id="KAK3345170.1"/>
    </source>
</evidence>
<proteinExistence type="inferred from homology"/>
<keyword evidence="5" id="KW-0256">Endoplasmic reticulum</keyword>
<dbReference type="GeneID" id="87868167"/>
<comment type="caution">
    <text evidence="9">The sequence shown here is derived from an EMBL/GenBank/DDBJ whole genome shotgun (WGS) entry which is preliminary data.</text>
</comment>
<evidence type="ECO:0000256" key="5">
    <source>
        <dbReference type="ARBA" id="ARBA00022824"/>
    </source>
</evidence>
<dbReference type="AlphaFoldDB" id="A0AAE0MRM9"/>
<evidence type="ECO:0000256" key="1">
    <source>
        <dbReference type="ARBA" id="ARBA00004643"/>
    </source>
</evidence>
<comment type="similarity">
    <text evidence="2">Belongs to the OST4 family.</text>
</comment>
<dbReference type="PANTHER" id="PTHR48164:SF1">
    <property type="entry name" value="DOLICHYL-DIPHOSPHOOLIGOSACCHARIDE--PROTEIN GLYCOSYLTRANSFERASE SUBUNIT 4"/>
    <property type="match status" value="1"/>
</dbReference>
<keyword evidence="7" id="KW-1133">Transmembrane helix</keyword>